<evidence type="ECO:0000256" key="2">
    <source>
        <dbReference type="ARBA" id="ARBA00022723"/>
    </source>
</evidence>
<keyword evidence="7" id="KW-0808">Transferase</keyword>
<dbReference type="KEGG" id="gxy:GLX_14300"/>
<keyword evidence="7" id="KW-0489">Methyltransferase</keyword>
<dbReference type="PATRIC" id="fig|634177.7.peg.1638"/>
<keyword evidence="4" id="KW-0408">Iron</keyword>
<dbReference type="eggNOG" id="COG4638">
    <property type="taxonomic scope" value="Bacteria"/>
</dbReference>
<evidence type="ECO:0000256" key="1">
    <source>
        <dbReference type="ARBA" id="ARBA00022714"/>
    </source>
</evidence>
<dbReference type="EMBL" id="AP012159">
    <property type="protein sequence ID" value="BAK83842.1"/>
    <property type="molecule type" value="Genomic_DNA"/>
</dbReference>
<dbReference type="GO" id="GO:0032259">
    <property type="term" value="P:methylation"/>
    <property type="evidence" value="ECO:0007669"/>
    <property type="project" value="UniProtKB-KW"/>
</dbReference>
<protein>
    <submittedName>
        <fullName evidence="7">Vanillate O-demethylase oxygenase subunit</fullName>
    </submittedName>
</protein>
<dbReference type="InterPro" id="IPR017941">
    <property type="entry name" value="Rieske_2Fe-2S"/>
</dbReference>
<dbReference type="InterPro" id="IPR036922">
    <property type="entry name" value="Rieske_2Fe-2S_sf"/>
</dbReference>
<evidence type="ECO:0000256" key="3">
    <source>
        <dbReference type="ARBA" id="ARBA00023002"/>
    </source>
</evidence>
<evidence type="ECO:0000313" key="8">
    <source>
        <dbReference type="Proteomes" id="UP000009044"/>
    </source>
</evidence>
<dbReference type="STRING" id="634177.GLX_14300"/>
<proteinExistence type="predicted"/>
<dbReference type="Proteomes" id="UP000009044">
    <property type="component" value="Chromosome"/>
</dbReference>
<organism evidence="7 8">
    <name type="scientific">Komagataeibacter medellinensis (strain NBRC 3288 / BCRC 11682 / LMG 1693 / Kondo 51)</name>
    <name type="common">Gluconacetobacter medellinensis</name>
    <dbReference type="NCBI Taxonomy" id="634177"/>
    <lineage>
        <taxon>Bacteria</taxon>
        <taxon>Pseudomonadati</taxon>
        <taxon>Pseudomonadota</taxon>
        <taxon>Alphaproteobacteria</taxon>
        <taxon>Acetobacterales</taxon>
        <taxon>Acetobacteraceae</taxon>
        <taxon>Komagataeibacter</taxon>
    </lineage>
</organism>
<accession>G2I6U5</accession>
<dbReference type="InterPro" id="IPR050584">
    <property type="entry name" value="Cholesterol_7-desaturase"/>
</dbReference>
<dbReference type="GO" id="GO:0051537">
    <property type="term" value="F:2 iron, 2 sulfur cluster binding"/>
    <property type="evidence" value="ECO:0007669"/>
    <property type="project" value="UniProtKB-KW"/>
</dbReference>
<reference evidence="8" key="1">
    <citation type="journal article" date="2011" name="J. Bacteriol.">
        <title>Complete genome sequence of NBRC 3288, a unique cellulose-nonproducing strain of Gluconacetobacter xylinus isolated from vinegar.</title>
        <authorList>
            <person name="Ogino H."/>
            <person name="Azuma Y."/>
            <person name="Hosoyama A."/>
            <person name="Nakazawa H."/>
            <person name="Matsutani M."/>
            <person name="Hasegawa A."/>
            <person name="Otsuyama K."/>
            <person name="Matsushita K."/>
            <person name="Fujita N."/>
            <person name="Shirai M."/>
        </authorList>
    </citation>
    <scope>NUCLEOTIDE SEQUENCE [LARGE SCALE GENOMIC DNA]</scope>
    <source>
        <strain evidence="8">NBRC 3288 / BCRC 11682 / LMG 1693</strain>
    </source>
</reference>
<sequence>MKENTTDMERWHPVSVLSDIGRGEVVGVRVEGHEIVLWREDVPGATVHAWEDRCPHRGMRLSFGFVRDGALGCLYHGWQFGGTARCRLIPAHPNVRVPAAIQVRAYAVREQAGLAWVSLEGAEDFPAGLSGQWSRVMPVRSVHVAVGVALLRHALGMPADETMIWCGPVGLAVHAPVAGHAMLHVVRAHGPGLSASALSHWAERLRDGVESGSDTAPIMEELAMGARP</sequence>
<keyword evidence="3" id="KW-0560">Oxidoreductase</keyword>
<evidence type="ECO:0000256" key="5">
    <source>
        <dbReference type="ARBA" id="ARBA00023014"/>
    </source>
</evidence>
<evidence type="ECO:0000313" key="7">
    <source>
        <dbReference type="EMBL" id="BAK83842.1"/>
    </source>
</evidence>
<dbReference type="InterPro" id="IPR015881">
    <property type="entry name" value="ARHD_Rieske_2Fe_2S"/>
</dbReference>
<dbReference type="PROSITE" id="PS51296">
    <property type="entry name" value="RIESKE"/>
    <property type="match status" value="1"/>
</dbReference>
<dbReference type="GO" id="GO:0016491">
    <property type="term" value="F:oxidoreductase activity"/>
    <property type="evidence" value="ECO:0007669"/>
    <property type="project" value="UniProtKB-KW"/>
</dbReference>
<dbReference type="PANTHER" id="PTHR21266">
    <property type="entry name" value="IRON-SULFUR DOMAIN CONTAINING PROTEIN"/>
    <property type="match status" value="1"/>
</dbReference>
<dbReference type="SUPFAM" id="SSF50022">
    <property type="entry name" value="ISP domain"/>
    <property type="match status" value="1"/>
</dbReference>
<gene>
    <name evidence="7" type="ordered locus">GLX_14300</name>
</gene>
<dbReference type="HOGENOM" id="CLU_107182_0_0_5"/>
<evidence type="ECO:0000259" key="6">
    <source>
        <dbReference type="PROSITE" id="PS51296"/>
    </source>
</evidence>
<dbReference type="GO" id="GO:0008168">
    <property type="term" value="F:methyltransferase activity"/>
    <property type="evidence" value="ECO:0007669"/>
    <property type="project" value="UniProtKB-KW"/>
</dbReference>
<dbReference type="AlphaFoldDB" id="G2I6U5"/>
<evidence type="ECO:0000256" key="4">
    <source>
        <dbReference type="ARBA" id="ARBA00023004"/>
    </source>
</evidence>
<keyword evidence="5" id="KW-0411">Iron-sulfur</keyword>
<dbReference type="PROSITE" id="PS00570">
    <property type="entry name" value="RING_HYDROXYL_ALPHA"/>
    <property type="match status" value="1"/>
</dbReference>
<keyword evidence="1" id="KW-0001">2Fe-2S</keyword>
<dbReference type="GO" id="GO:0005506">
    <property type="term" value="F:iron ion binding"/>
    <property type="evidence" value="ECO:0007669"/>
    <property type="project" value="InterPro"/>
</dbReference>
<dbReference type="Gene3D" id="2.102.10.10">
    <property type="entry name" value="Rieske [2Fe-2S] iron-sulphur domain"/>
    <property type="match status" value="1"/>
</dbReference>
<name>G2I6U5_KOMMN</name>
<feature type="domain" description="Rieske" evidence="6">
    <location>
        <begin position="11"/>
        <end position="117"/>
    </location>
</feature>
<keyword evidence="2" id="KW-0479">Metal-binding</keyword>
<dbReference type="Pfam" id="PF00355">
    <property type="entry name" value="Rieske"/>
    <property type="match status" value="1"/>
</dbReference>
<dbReference type="PANTHER" id="PTHR21266:SF60">
    <property type="entry name" value="3-KETOSTEROID-9-ALPHA-MONOOXYGENASE, OXYGENASE COMPONENT"/>
    <property type="match status" value="1"/>
</dbReference>